<dbReference type="PANTHER" id="PTHR11712">
    <property type="entry name" value="POLYKETIDE SYNTHASE-RELATED"/>
    <property type="match status" value="1"/>
</dbReference>
<dbReference type="CDD" id="cd00834">
    <property type="entry name" value="KAS_I_II"/>
    <property type="match status" value="1"/>
</dbReference>
<dbReference type="InterPro" id="IPR018201">
    <property type="entry name" value="Ketoacyl_synth_AS"/>
</dbReference>
<evidence type="ECO:0000256" key="4">
    <source>
        <dbReference type="RuleBase" id="RU003694"/>
    </source>
</evidence>
<dbReference type="EMBL" id="UIHB01000010">
    <property type="protein sequence ID" value="SUZ30034.1"/>
    <property type="molecule type" value="Genomic_DNA"/>
</dbReference>
<dbReference type="Gene3D" id="3.40.47.10">
    <property type="match status" value="1"/>
</dbReference>
<dbReference type="InterPro" id="IPR000794">
    <property type="entry name" value="Beta-ketoacyl_synthase"/>
</dbReference>
<dbReference type="InterPro" id="IPR014030">
    <property type="entry name" value="Ketoacyl_synth_N"/>
</dbReference>
<sequence>MTGTFSCAIDGRQTRHRYTEPTFCQQTTVSQAQHPSQMAPVAVTAFTSTTALGAGLDAQAAALTARRSGMRRNDFGPQPLRCWIGRVEGVEDVVLPQSLQGWDCRNNRLAWLALQQDGMAEAVQAAAQRYGAERVAVIIGTSTSSIGASEAAYTRLVEDADGARFPDDLDRPIVHTPHSLGDFVQHATGLRGPSVTVATACSSSAKVFAQAARLIDAGVVDAALVGGVDTLCGSVLFGFNSLQVVAPELCQPFDARRVGLSLGEAGGFALLERTAAAPHATLWLYGYGESSDAHHMSAPHPQGLGAQLAMRDALDRAGLDADAVGYLNLHGTATPANDSVEAAAVAAIFPATLHASSTKAWTGHTLGAAGIVESVIALLALRDGVLPGTLNSAVPDPACGPQIRFDNAHSKIDYAMNNSFGFGGNNCSLLFGRAR</sequence>
<comment type="similarity">
    <text evidence="2 4">Belongs to the thiolase-like superfamily. Beta-ketoacyl-ACP synthases family.</text>
</comment>
<dbReference type="Pfam" id="PF00109">
    <property type="entry name" value="ketoacyl-synt"/>
    <property type="match status" value="1"/>
</dbReference>
<accession>A0AA46CC80</accession>
<evidence type="ECO:0000256" key="1">
    <source>
        <dbReference type="ARBA" id="ARBA00005194"/>
    </source>
</evidence>
<comment type="pathway">
    <text evidence="1">Lipid metabolism; fatty acid biosynthesis.</text>
</comment>
<dbReference type="Pfam" id="PF02801">
    <property type="entry name" value="Ketoacyl-synt_C"/>
    <property type="match status" value="1"/>
</dbReference>
<gene>
    <name evidence="6" type="primary">fabF_2</name>
    <name evidence="6" type="ORF">CPBF424_38850</name>
</gene>
<dbReference type="PROSITE" id="PS52004">
    <property type="entry name" value="KS3_2"/>
    <property type="match status" value="1"/>
</dbReference>
<dbReference type="InterPro" id="IPR016039">
    <property type="entry name" value="Thiolase-like"/>
</dbReference>
<comment type="caution">
    <text evidence="6">The sequence shown here is derived from an EMBL/GenBank/DDBJ whole genome shotgun (WGS) entry which is preliminary data.</text>
</comment>
<dbReference type="GO" id="GO:0005829">
    <property type="term" value="C:cytosol"/>
    <property type="evidence" value="ECO:0007669"/>
    <property type="project" value="TreeGrafter"/>
</dbReference>
<dbReference type="AlphaFoldDB" id="A0AA46CC80"/>
<keyword evidence="6" id="KW-0012">Acyltransferase</keyword>
<dbReference type="Proteomes" id="UP000254168">
    <property type="component" value="Unassembled WGS sequence"/>
</dbReference>
<dbReference type="NCBIfam" id="NF006618">
    <property type="entry name" value="PRK09185.1"/>
    <property type="match status" value="1"/>
</dbReference>
<dbReference type="InterPro" id="IPR014031">
    <property type="entry name" value="Ketoacyl_synth_C"/>
</dbReference>
<dbReference type="GO" id="GO:0006633">
    <property type="term" value="P:fatty acid biosynthetic process"/>
    <property type="evidence" value="ECO:0007669"/>
    <property type="project" value="InterPro"/>
</dbReference>
<dbReference type="PANTHER" id="PTHR11712:SF320">
    <property type="entry name" value="BETA-KETOACYL SYNTHASE"/>
    <property type="match status" value="1"/>
</dbReference>
<proteinExistence type="inferred from homology"/>
<feature type="domain" description="Ketosynthase family 3 (KS3)" evidence="5">
    <location>
        <begin position="1"/>
        <end position="433"/>
    </location>
</feature>
<evidence type="ECO:0000259" key="5">
    <source>
        <dbReference type="PROSITE" id="PS52004"/>
    </source>
</evidence>
<dbReference type="EC" id="2.3.1.41" evidence="6"/>
<name>A0AA46CC80_9XANT</name>
<keyword evidence="3 4" id="KW-0808">Transferase</keyword>
<dbReference type="PROSITE" id="PS00606">
    <property type="entry name" value="KS3_1"/>
    <property type="match status" value="1"/>
</dbReference>
<evidence type="ECO:0000313" key="7">
    <source>
        <dbReference type="Proteomes" id="UP000254168"/>
    </source>
</evidence>
<dbReference type="GO" id="GO:0004315">
    <property type="term" value="F:3-oxoacyl-[acyl-carrier-protein] synthase activity"/>
    <property type="evidence" value="ECO:0007669"/>
    <property type="project" value="UniProtKB-EC"/>
</dbReference>
<keyword evidence="7" id="KW-1185">Reference proteome</keyword>
<dbReference type="InterPro" id="IPR020841">
    <property type="entry name" value="PKS_Beta-ketoAc_synthase_dom"/>
</dbReference>
<reference evidence="6 7" key="1">
    <citation type="submission" date="2018-06" db="EMBL/GenBank/DDBJ databases">
        <authorList>
            <person name="Pothier F. J."/>
        </authorList>
    </citation>
    <scope>NUCLEOTIDE SEQUENCE [LARGE SCALE GENOMIC DNA]</scope>
    <source>
        <strain evidence="6 7">CPBF 424</strain>
    </source>
</reference>
<protein>
    <submittedName>
        <fullName evidence="6">3-oxoacyl-ACP synthase</fullName>
        <ecNumber evidence="6">2.3.1.41</ecNumber>
    </submittedName>
</protein>
<organism evidence="6 7">
    <name type="scientific">Xanthomonas euroxanthea</name>
    <dbReference type="NCBI Taxonomy" id="2259622"/>
    <lineage>
        <taxon>Bacteria</taxon>
        <taxon>Pseudomonadati</taxon>
        <taxon>Pseudomonadota</taxon>
        <taxon>Gammaproteobacteria</taxon>
        <taxon>Lysobacterales</taxon>
        <taxon>Lysobacteraceae</taxon>
        <taxon>Xanthomonas</taxon>
    </lineage>
</organism>
<dbReference type="SMART" id="SM00825">
    <property type="entry name" value="PKS_KS"/>
    <property type="match status" value="1"/>
</dbReference>
<dbReference type="SUPFAM" id="SSF53901">
    <property type="entry name" value="Thiolase-like"/>
    <property type="match status" value="2"/>
</dbReference>
<evidence type="ECO:0000256" key="3">
    <source>
        <dbReference type="ARBA" id="ARBA00022679"/>
    </source>
</evidence>
<evidence type="ECO:0000313" key="6">
    <source>
        <dbReference type="EMBL" id="SUZ30034.1"/>
    </source>
</evidence>
<evidence type="ECO:0000256" key="2">
    <source>
        <dbReference type="ARBA" id="ARBA00008467"/>
    </source>
</evidence>